<dbReference type="SUPFAM" id="SSF56112">
    <property type="entry name" value="Protein kinase-like (PK-like)"/>
    <property type="match status" value="1"/>
</dbReference>
<evidence type="ECO:0000256" key="4">
    <source>
        <dbReference type="ARBA" id="ARBA00022840"/>
    </source>
</evidence>
<dbReference type="InterPro" id="IPR000719">
    <property type="entry name" value="Prot_kinase_dom"/>
</dbReference>
<dbReference type="PROSITE" id="PS00109">
    <property type="entry name" value="PROTEIN_KINASE_TYR"/>
    <property type="match status" value="1"/>
</dbReference>
<evidence type="ECO:0000256" key="1">
    <source>
        <dbReference type="ARBA" id="ARBA00022679"/>
    </source>
</evidence>
<dbReference type="PROSITE" id="PS50011">
    <property type="entry name" value="PROTEIN_KINASE_DOM"/>
    <property type="match status" value="1"/>
</dbReference>
<keyword evidence="2 5" id="KW-0547">Nucleotide-binding</keyword>
<feature type="binding site" evidence="5">
    <location>
        <position position="39"/>
    </location>
    <ligand>
        <name>ATP</name>
        <dbReference type="ChEBI" id="CHEBI:30616"/>
    </ligand>
</feature>
<dbReference type="GO" id="GO:0004674">
    <property type="term" value="F:protein serine/threonine kinase activity"/>
    <property type="evidence" value="ECO:0007669"/>
    <property type="project" value="InterPro"/>
</dbReference>
<dbReference type="Gene3D" id="3.30.200.20">
    <property type="entry name" value="Phosphorylase Kinase, domain 1"/>
    <property type="match status" value="1"/>
</dbReference>
<dbReference type="PANTHER" id="PTHR24348">
    <property type="entry name" value="SERINE/THREONINE-PROTEIN KINASE UNC-51-RELATED"/>
    <property type="match status" value="1"/>
</dbReference>
<dbReference type="Pfam" id="PF00069">
    <property type="entry name" value="Pkinase"/>
    <property type="match status" value="1"/>
</dbReference>
<dbReference type="InterPro" id="IPR011009">
    <property type="entry name" value="Kinase-like_dom_sf"/>
</dbReference>
<reference evidence="7" key="1">
    <citation type="submission" date="2018-01" db="EMBL/GenBank/DDBJ databases">
        <title>Draft genome sequence of Bandra megavirus.</title>
        <authorList>
            <person name="Chatterjee A."/>
            <person name="Yadav R."/>
            <person name="Kondabagil K."/>
        </authorList>
    </citation>
    <scope>NUCLEOTIDE SEQUENCE</scope>
    <source>
        <strain evidence="7">KK-1</strain>
    </source>
</reference>
<accession>A0A2K9V7T2</accession>
<organism evidence="7">
    <name type="scientific">Bandra megavirus</name>
    <dbReference type="NCBI Taxonomy" id="2071566"/>
    <lineage>
        <taxon>Viruses</taxon>
        <taxon>Varidnaviria</taxon>
        <taxon>Bamfordvirae</taxon>
        <taxon>Nucleocytoviricota</taxon>
        <taxon>Megaviricetes</taxon>
        <taxon>Imitervirales</taxon>
        <taxon>Mimiviridae</taxon>
        <taxon>Megamimivirinae</taxon>
        <taxon>Megavirus</taxon>
    </lineage>
</organism>
<keyword evidence="1" id="KW-0808">Transferase</keyword>
<protein>
    <submittedName>
        <fullName evidence="7">Serine/threonine kinase</fullName>
    </submittedName>
</protein>
<dbReference type="GO" id="GO:0005524">
    <property type="term" value="F:ATP binding"/>
    <property type="evidence" value="ECO:0007669"/>
    <property type="project" value="UniProtKB-UniRule"/>
</dbReference>
<feature type="domain" description="Protein kinase" evidence="6">
    <location>
        <begin position="10"/>
        <end position="345"/>
    </location>
</feature>
<evidence type="ECO:0000256" key="3">
    <source>
        <dbReference type="ARBA" id="ARBA00022777"/>
    </source>
</evidence>
<evidence type="ECO:0000313" key="7">
    <source>
        <dbReference type="EMBL" id="AUV58269.1"/>
    </source>
</evidence>
<dbReference type="PANTHER" id="PTHR24348:SF22">
    <property type="entry name" value="NON-SPECIFIC SERINE_THREONINE PROTEIN KINASE"/>
    <property type="match status" value="1"/>
</dbReference>
<evidence type="ECO:0000256" key="5">
    <source>
        <dbReference type="PROSITE-ProRule" id="PRU10141"/>
    </source>
</evidence>
<proteinExistence type="predicted"/>
<name>A0A2K9V7T2_9VIRU</name>
<evidence type="ECO:0000259" key="6">
    <source>
        <dbReference type="PROSITE" id="PS50011"/>
    </source>
</evidence>
<keyword evidence="4 5" id="KW-0067">ATP-binding</keyword>
<dbReference type="InterPro" id="IPR045269">
    <property type="entry name" value="Atg1-like"/>
</dbReference>
<dbReference type="GO" id="GO:0016020">
    <property type="term" value="C:membrane"/>
    <property type="evidence" value="ECO:0007669"/>
    <property type="project" value="TreeGrafter"/>
</dbReference>
<keyword evidence="3 7" id="KW-0418">Kinase</keyword>
<dbReference type="Gene3D" id="1.10.510.10">
    <property type="entry name" value="Transferase(Phosphotransferase) domain 1"/>
    <property type="match status" value="1"/>
</dbReference>
<evidence type="ECO:0000256" key="2">
    <source>
        <dbReference type="ARBA" id="ARBA00022741"/>
    </source>
</evidence>
<sequence length="660" mass="78798">MSYETFAKKYEKIKILGHGTYGRVYEIKDRNTGLIYACKEFVFNNKHITYCNYNELIARSQFKHPNIVEMYDIYYKKIGDDYYYYIIMEKCDTSLSKLLFEDKIIFDKTQQWNFLGQIIEALIYMRNKGYVHSDLSLSNILIRGGMIKIIDFGFMYNRYMWHESYFKNTIYIQSPELVYGYYDICNVNKIDTWSLGNIFYAICYNNLLINNNKPEDYYLDIISKVCTPSTKIISKYGLSKIYRLLYYKLILLNHVTDSCIEDLENNQLPKINNSLEKTRLHIFLSKKITQKQIDKLAQYNLSTKKYQSVFINKTNENIFIKKMLNWSSNYRPDIIDACKIYNRFVENKIPILITKPKLLYFREYSFNKLLNKTKEYCQLFNDNGRITVHFKHDVLLFTKYGYNLIAKSIELMTKLYTSCLSKMSKFKCLTKLHHVTKNYHTLSQMQKLEYSFDRFYAINHVIYEHHNDLDIYILYESSVLLENYADLQHHFLELLDYNIPSINAYDMYLESVTNRIYENKFKFIYYLILSNPNILRIHYQILAYAIILIIMGFDQDILRQKLINQYLKINIIVDFNNNEPNINNTDSVDIINCIEIPNNIFNIPSTCLNADVIITSYYIISIIGKIPDMYINRCVKYFCIGSKFLEYLKLFYSIGGFKFK</sequence>
<dbReference type="PROSITE" id="PS00107">
    <property type="entry name" value="PROTEIN_KINASE_ATP"/>
    <property type="match status" value="1"/>
</dbReference>
<dbReference type="InterPro" id="IPR008266">
    <property type="entry name" value="Tyr_kinase_AS"/>
</dbReference>
<dbReference type="EMBL" id="MG779320">
    <property type="protein sequence ID" value="AUV58269.1"/>
    <property type="molecule type" value="Genomic_DNA"/>
</dbReference>
<dbReference type="CDD" id="cd00180">
    <property type="entry name" value="PKc"/>
    <property type="match status" value="1"/>
</dbReference>
<dbReference type="InterPro" id="IPR017441">
    <property type="entry name" value="Protein_kinase_ATP_BS"/>
</dbReference>